<sequence>MAITYQKKVALFQDAVGAEEAEGLLEWLLKNPKSQLNFADCRHLHAANLQVMMAVKPVIAVWPKDAKLRTWLESALK</sequence>
<organism evidence="1 2">
    <name type="scientific">Methylobacter tundripaludum (strain ATCC BAA-1195 / DSM 17260 / SV96)</name>
    <dbReference type="NCBI Taxonomy" id="697282"/>
    <lineage>
        <taxon>Bacteria</taxon>
        <taxon>Pseudomonadati</taxon>
        <taxon>Pseudomonadota</taxon>
        <taxon>Gammaproteobacteria</taxon>
        <taxon>Methylococcales</taxon>
        <taxon>Methylococcaceae</taxon>
        <taxon>Methylobacter</taxon>
    </lineage>
</organism>
<dbReference type="RefSeq" id="WP_006891485.1">
    <property type="nucleotide sequence ID" value="NZ_JH109152.1"/>
</dbReference>
<proteinExistence type="predicted"/>
<dbReference type="HOGENOM" id="CLU_173207_0_0_6"/>
<gene>
    <name evidence="1" type="ORF">Mettu_2168</name>
</gene>
<dbReference type="EMBL" id="JH109152">
    <property type="protein sequence ID" value="EGW23319.1"/>
    <property type="molecule type" value="Genomic_DNA"/>
</dbReference>
<dbReference type="AlphaFoldDB" id="G3IWW4"/>
<keyword evidence="2" id="KW-1185">Reference proteome</keyword>
<evidence type="ECO:0000313" key="1">
    <source>
        <dbReference type="EMBL" id="EGW23319.1"/>
    </source>
</evidence>
<name>G3IWW4_METTV</name>
<protein>
    <submittedName>
        <fullName evidence="1">Uncharacterized protein</fullName>
    </submittedName>
</protein>
<dbReference type="Proteomes" id="UP000004664">
    <property type="component" value="Unassembled WGS sequence"/>
</dbReference>
<dbReference type="OrthoDB" id="7585928at2"/>
<accession>G3IWW4</accession>
<dbReference type="STRING" id="697282.Mettu_2168"/>
<evidence type="ECO:0000313" key="2">
    <source>
        <dbReference type="Proteomes" id="UP000004664"/>
    </source>
</evidence>
<dbReference type="eggNOG" id="ENOG5033BIG">
    <property type="taxonomic scope" value="Bacteria"/>
</dbReference>
<reference evidence="1 2" key="1">
    <citation type="submission" date="2011-06" db="EMBL/GenBank/DDBJ databases">
        <title>Genomic sequence of Methylobacter tundripaludum SV96.</title>
        <authorList>
            <consortium name="US DOE Joint Genome Institute"/>
            <person name="Lucas S."/>
            <person name="Han J."/>
            <person name="Lapidus A."/>
            <person name="Cheng J.-F."/>
            <person name="Goodwin L."/>
            <person name="Pitluck S."/>
            <person name="Held B."/>
            <person name="Detter J.C."/>
            <person name="Han C."/>
            <person name="Tapia R."/>
            <person name="Land M."/>
            <person name="Hauser L."/>
            <person name="Kyrpides N."/>
            <person name="Ivanova N."/>
            <person name="Ovchinnikova G."/>
            <person name="Pagani I."/>
            <person name="Klotz M.G."/>
            <person name="Dispirito A.A."/>
            <person name="Murrell J.C."/>
            <person name="Dunfield P."/>
            <person name="Kalyuzhnaya M.G."/>
            <person name="Svenning M."/>
            <person name="Trotsenko Y.A."/>
            <person name="Stein L.Y."/>
            <person name="Woyke T."/>
        </authorList>
    </citation>
    <scope>NUCLEOTIDE SEQUENCE [LARGE SCALE GENOMIC DNA]</scope>
    <source>
        <strain evidence="2">ATCC BAA-1195 / DSM 17260 / SV96</strain>
    </source>
</reference>